<reference evidence="5" key="1">
    <citation type="submission" date="2019-04" db="EMBL/GenBank/DDBJ databases">
        <authorList>
            <person name="Alioto T."/>
            <person name="Alioto T."/>
        </authorList>
    </citation>
    <scope>NUCLEOTIDE SEQUENCE [LARGE SCALE GENOMIC DNA]</scope>
</reference>
<dbReference type="EMBL" id="CABDUW010002188">
    <property type="protein sequence ID" value="VTJ85820.1"/>
    <property type="molecule type" value="Genomic_DNA"/>
</dbReference>
<evidence type="ECO:0000256" key="1">
    <source>
        <dbReference type="ARBA" id="ARBA00004173"/>
    </source>
</evidence>
<evidence type="ECO:0000256" key="4">
    <source>
        <dbReference type="ARBA" id="ARBA00023274"/>
    </source>
</evidence>
<keyword evidence="6" id="KW-1185">Reference proteome</keyword>
<protein>
    <recommendedName>
        <fullName evidence="7">28S ribosomal protein S25, mitochondrial</fullName>
    </recommendedName>
</protein>
<comment type="subcellular location">
    <subcellularLocation>
        <location evidence="1">Mitochondrion</location>
    </subcellularLocation>
</comment>
<evidence type="ECO:0008006" key="7">
    <source>
        <dbReference type="Google" id="ProtNLM"/>
    </source>
</evidence>
<dbReference type="AlphaFoldDB" id="A0A5E4CWZ6"/>
<sequence>MPTFTLLYGRALSGPLTQVVWGPPRPGRWSALTPTQVPLKWESGTPSPSFPRFLFQDSGEQVLVDVETKSNKEILEHVRKILGKSEETLQREQQERQQLWHPANFGPRKYCLRECMCQVEGQVPCPGLVALPKEMTGKYRAALRASAKD</sequence>
<keyword evidence="4" id="KW-0687">Ribonucleoprotein</keyword>
<gene>
    <name evidence="5" type="ORF">MONAX_5E002791</name>
</gene>
<proteinExistence type="predicted"/>
<evidence type="ECO:0000313" key="5">
    <source>
        <dbReference type="EMBL" id="VTJ85820.1"/>
    </source>
</evidence>
<keyword evidence="2" id="KW-0689">Ribosomal protein</keyword>
<name>A0A5E4CWZ6_MARMO</name>
<evidence type="ECO:0000256" key="2">
    <source>
        <dbReference type="ARBA" id="ARBA00022980"/>
    </source>
</evidence>
<dbReference type="GO" id="GO:0003735">
    <property type="term" value="F:structural constituent of ribosome"/>
    <property type="evidence" value="ECO:0007669"/>
    <property type="project" value="InterPro"/>
</dbReference>
<dbReference type="PANTHER" id="PTHR13274">
    <property type="entry name" value="MITOCHONDRIAL RIBOSOMAL PROTEIN S25"/>
    <property type="match status" value="1"/>
</dbReference>
<organism evidence="5 6">
    <name type="scientific">Marmota monax</name>
    <name type="common">Woodchuck</name>
    <dbReference type="NCBI Taxonomy" id="9995"/>
    <lineage>
        <taxon>Eukaryota</taxon>
        <taxon>Metazoa</taxon>
        <taxon>Chordata</taxon>
        <taxon>Craniata</taxon>
        <taxon>Vertebrata</taxon>
        <taxon>Euteleostomi</taxon>
        <taxon>Mammalia</taxon>
        <taxon>Eutheria</taxon>
        <taxon>Euarchontoglires</taxon>
        <taxon>Glires</taxon>
        <taxon>Rodentia</taxon>
        <taxon>Sciuromorpha</taxon>
        <taxon>Sciuridae</taxon>
        <taxon>Xerinae</taxon>
        <taxon>Marmotini</taxon>
        <taxon>Marmota</taxon>
    </lineage>
</organism>
<keyword evidence="3" id="KW-0496">Mitochondrion</keyword>
<dbReference type="Proteomes" id="UP000335636">
    <property type="component" value="Unassembled WGS sequence"/>
</dbReference>
<accession>A0A5E4CWZ6</accession>
<evidence type="ECO:0000256" key="3">
    <source>
        <dbReference type="ARBA" id="ARBA00023128"/>
    </source>
</evidence>
<dbReference type="GO" id="GO:0005739">
    <property type="term" value="C:mitochondrion"/>
    <property type="evidence" value="ECO:0007669"/>
    <property type="project" value="UniProtKB-SubCell"/>
</dbReference>
<dbReference type="GO" id="GO:0005840">
    <property type="term" value="C:ribosome"/>
    <property type="evidence" value="ECO:0007669"/>
    <property type="project" value="UniProtKB-KW"/>
</dbReference>
<dbReference type="InterPro" id="IPR040049">
    <property type="entry name" value="Ribosomal_mS25/mL61"/>
</dbReference>
<dbReference type="GO" id="GO:1990904">
    <property type="term" value="C:ribonucleoprotein complex"/>
    <property type="evidence" value="ECO:0007669"/>
    <property type="project" value="UniProtKB-KW"/>
</dbReference>
<dbReference type="PANTHER" id="PTHR13274:SF2">
    <property type="entry name" value="SMALL RIBOSOMAL SUBUNIT PROTEIN MS25"/>
    <property type="match status" value="1"/>
</dbReference>
<comment type="caution">
    <text evidence="5">The sequence shown here is derived from an EMBL/GenBank/DDBJ whole genome shotgun (WGS) entry which is preliminary data.</text>
</comment>
<evidence type="ECO:0000313" key="6">
    <source>
        <dbReference type="Proteomes" id="UP000335636"/>
    </source>
</evidence>